<name>A0A327KI87_9BRAD</name>
<evidence type="ECO:0000313" key="3">
    <source>
        <dbReference type="EMBL" id="RAI37814.1"/>
    </source>
</evidence>
<comment type="caution">
    <text evidence="3">The sequence shown here is derived from an EMBL/GenBank/DDBJ whole genome shotgun (WGS) entry which is preliminary data.</text>
</comment>
<evidence type="ECO:0000313" key="4">
    <source>
        <dbReference type="Proteomes" id="UP000249130"/>
    </source>
</evidence>
<dbReference type="OrthoDB" id="7346346at2"/>
<feature type="chain" id="PRO_5016305410" evidence="2">
    <location>
        <begin position="34"/>
        <end position="247"/>
    </location>
</feature>
<evidence type="ECO:0000256" key="1">
    <source>
        <dbReference type="SAM" id="MobiDB-lite"/>
    </source>
</evidence>
<protein>
    <submittedName>
        <fullName evidence="3">Uncharacterized protein</fullName>
    </submittedName>
</protein>
<dbReference type="EMBL" id="NPEX01000410">
    <property type="protein sequence ID" value="RAI37814.1"/>
    <property type="molecule type" value="Genomic_DNA"/>
</dbReference>
<dbReference type="PROSITE" id="PS51257">
    <property type="entry name" value="PROKAR_LIPOPROTEIN"/>
    <property type="match status" value="1"/>
</dbReference>
<evidence type="ECO:0000256" key="2">
    <source>
        <dbReference type="SAM" id="SignalP"/>
    </source>
</evidence>
<dbReference type="RefSeq" id="WP_111422793.1">
    <property type="nucleotide sequence ID" value="NZ_NPEX01000410.1"/>
</dbReference>
<proteinExistence type="predicted"/>
<keyword evidence="4" id="KW-1185">Reference proteome</keyword>
<feature type="signal peptide" evidence="2">
    <location>
        <begin position="1"/>
        <end position="33"/>
    </location>
</feature>
<feature type="compositionally biased region" description="Low complexity" evidence="1">
    <location>
        <begin position="140"/>
        <end position="152"/>
    </location>
</feature>
<feature type="region of interest" description="Disordered" evidence="1">
    <location>
        <begin position="129"/>
        <end position="152"/>
    </location>
</feature>
<accession>A0A327KI87</accession>
<reference evidence="3 4" key="1">
    <citation type="submission" date="2017-07" db="EMBL/GenBank/DDBJ databases">
        <title>Draft Genome Sequences of Select Purple Nonsulfur Bacteria.</title>
        <authorList>
            <person name="Lasarre B."/>
            <person name="Mckinlay J.B."/>
        </authorList>
    </citation>
    <scope>NUCLEOTIDE SEQUENCE [LARGE SCALE GENOMIC DNA]</scope>
    <source>
        <strain evidence="3 4">DSM 5909</strain>
    </source>
</reference>
<dbReference type="AlphaFoldDB" id="A0A327KI87"/>
<keyword evidence="2" id="KW-0732">Signal</keyword>
<organism evidence="3 4">
    <name type="scientific">Rhodoplanes roseus</name>
    <dbReference type="NCBI Taxonomy" id="29409"/>
    <lineage>
        <taxon>Bacteria</taxon>
        <taxon>Pseudomonadati</taxon>
        <taxon>Pseudomonadota</taxon>
        <taxon>Alphaproteobacteria</taxon>
        <taxon>Hyphomicrobiales</taxon>
        <taxon>Nitrobacteraceae</taxon>
        <taxon>Rhodoplanes</taxon>
    </lineage>
</organism>
<dbReference type="Proteomes" id="UP000249130">
    <property type="component" value="Unassembled WGS sequence"/>
</dbReference>
<sequence length="247" mass="25306">MTKSFAASTATAAGGLACVVFGAAAILSPVARAAGVPVAVVEEVKGKASGLEFMDYVEAGRVIKLGPKDTIVLGYLKSCLRETVTGGTVVVGAEQSKVHLGTIESIKVECDAAAQLGERQAAESAATVFRGMGPNPSPNPSAGGTPPAAGEPARTLVLYGRSPVFEVSEPATLTIERLDKVGEKQAIALRAKSLVRGRFYDLAKADKALSPGGSYVATLGGRKVAFRIAPDAKPGATPVVGRLVRFE</sequence>
<gene>
    <name evidence="3" type="ORF">CH341_28980</name>
</gene>